<evidence type="ECO:0000256" key="13">
    <source>
        <dbReference type="ARBA" id="ARBA00023283"/>
    </source>
</evidence>
<dbReference type="PROSITE" id="PS00436">
    <property type="entry name" value="PEROXIDASE_2"/>
    <property type="match status" value="1"/>
</dbReference>
<evidence type="ECO:0000256" key="5">
    <source>
        <dbReference type="ARBA" id="ARBA00022559"/>
    </source>
</evidence>
<dbReference type="GO" id="GO:0005576">
    <property type="term" value="C:extracellular region"/>
    <property type="evidence" value="ECO:0007669"/>
    <property type="project" value="UniProtKB-SubCell"/>
</dbReference>
<comment type="similarity">
    <text evidence="20">Belongs to the peroxidase family. Classical plant (class III) peroxidase subfamily.</text>
</comment>
<feature type="domain" description="Plant heme peroxidase family profile" evidence="21">
    <location>
        <begin position="36"/>
        <end position="334"/>
    </location>
</feature>
<keyword evidence="6 20" id="KW-0349">Heme</keyword>
<evidence type="ECO:0000256" key="4">
    <source>
        <dbReference type="ARBA" id="ARBA00012313"/>
    </source>
</evidence>
<keyword evidence="23" id="KW-1185">Reference proteome</keyword>
<dbReference type="InterPro" id="IPR033905">
    <property type="entry name" value="Secretory_peroxidase"/>
</dbReference>
<feature type="binding site" evidence="17">
    <location>
        <position position="85"/>
    </location>
    <ligand>
        <name>Ca(2+)</name>
        <dbReference type="ChEBI" id="CHEBI:29108"/>
        <label>1</label>
    </ligand>
</feature>
<feature type="active site" description="Proton acceptor" evidence="15">
    <location>
        <position position="77"/>
    </location>
</feature>
<feature type="binding site" evidence="17">
    <location>
        <position position="78"/>
    </location>
    <ligand>
        <name>Ca(2+)</name>
        <dbReference type="ChEBI" id="CHEBI:29108"/>
        <label>1</label>
    </ligand>
</feature>
<keyword evidence="14 20" id="KW-0376">Hydrogen peroxide</keyword>
<comment type="similarity">
    <text evidence="3">Belongs to the peroxidase family. Ascorbate peroxidase subfamily.</text>
</comment>
<keyword evidence="20" id="KW-0964">Secreted</keyword>
<protein>
    <recommendedName>
        <fullName evidence="4 20">Peroxidase</fullName>
        <ecNumber evidence="4 20">1.11.1.7</ecNumber>
    </recommendedName>
</protein>
<feature type="binding site" evidence="17">
    <location>
        <position position="262"/>
    </location>
    <ligand>
        <name>Ca(2+)</name>
        <dbReference type="ChEBI" id="CHEBI:29108"/>
        <label>2</label>
    </ligand>
</feature>
<feature type="binding site" evidence="17">
    <location>
        <position position="83"/>
    </location>
    <ligand>
        <name>Ca(2+)</name>
        <dbReference type="ChEBI" id="CHEBI:29108"/>
        <label>1</label>
    </ligand>
</feature>
<dbReference type="eggNOG" id="ENOG502QPX7">
    <property type="taxonomic scope" value="Eukaryota"/>
</dbReference>
<evidence type="ECO:0000256" key="10">
    <source>
        <dbReference type="ARBA" id="ARBA00023004"/>
    </source>
</evidence>
<keyword evidence="20" id="KW-0732">Signal</keyword>
<keyword evidence="11 19" id="KW-1015">Disulfide bond</keyword>
<dbReference type="Gene3D" id="1.10.520.10">
    <property type="match status" value="1"/>
</dbReference>
<sequence>MCSAARGVRRHGSPAIIAWAIVFFSFASSSSLSEAQLQVGYYNSTCPRAEDLIRNVVRAAIVRDPGNGPGLVRLFFHDCFVRGCDASVLLDGVPGSNATVEKMSQANNPSLRGFAVIDRAKRVLERRCQGTVSCADIVAFAARDACGIMGGIEFAVPAGRRDGAVSVMSDVLNSLPPPFFNATQLVASFAAKNLTADDMVVLSGAHSFGRSHCSAFSFRLYPQVAPDMDAAYGAQLRARCPAATGRRDRVVDIDPATKLVLDNQYYKNIQRGEVLFTSDATLVSQSDTAALVDLYARNRALWASRFAAAMVKMGNLDVLTGSQGEIRKFCNRVN</sequence>
<keyword evidence="8 17" id="KW-0106">Calcium</keyword>
<feature type="binding site" evidence="16">
    <location>
        <position position="176"/>
    </location>
    <ligand>
        <name>substrate</name>
    </ligand>
</feature>
<organism evidence="22">
    <name type="scientific">Oryza punctata</name>
    <name type="common">Red rice</name>
    <dbReference type="NCBI Taxonomy" id="4537"/>
    <lineage>
        <taxon>Eukaryota</taxon>
        <taxon>Viridiplantae</taxon>
        <taxon>Streptophyta</taxon>
        <taxon>Embryophyta</taxon>
        <taxon>Tracheophyta</taxon>
        <taxon>Spermatophyta</taxon>
        <taxon>Magnoliopsida</taxon>
        <taxon>Liliopsida</taxon>
        <taxon>Poales</taxon>
        <taxon>Poaceae</taxon>
        <taxon>BOP clade</taxon>
        <taxon>Oryzoideae</taxon>
        <taxon>Oryzeae</taxon>
        <taxon>Oryzinae</taxon>
        <taxon>Oryza</taxon>
    </lineage>
</organism>
<evidence type="ECO:0000256" key="9">
    <source>
        <dbReference type="ARBA" id="ARBA00023002"/>
    </source>
</evidence>
<feature type="binding site" evidence="17">
    <location>
        <position position="101"/>
    </location>
    <ligand>
        <name>Ca(2+)</name>
        <dbReference type="ChEBI" id="CHEBI:29108"/>
        <label>1</label>
    </ligand>
</feature>
<dbReference type="GO" id="GO:0046872">
    <property type="term" value="F:metal ion binding"/>
    <property type="evidence" value="ECO:0007669"/>
    <property type="project" value="UniProtKB-UniRule"/>
</dbReference>
<reference evidence="22" key="2">
    <citation type="submission" date="2018-05" db="EMBL/GenBank/DDBJ databases">
        <title>OpunRS2 (Oryza punctata Reference Sequence Version 2).</title>
        <authorList>
            <person name="Zhang J."/>
            <person name="Kudrna D."/>
            <person name="Lee S."/>
            <person name="Talag J."/>
            <person name="Welchert J."/>
            <person name="Wing R.A."/>
        </authorList>
    </citation>
    <scope>NUCLEOTIDE SEQUENCE [LARGE SCALE GENOMIC DNA]</scope>
</reference>
<keyword evidence="12" id="KW-0325">Glycoprotein</keyword>
<dbReference type="EnsemblPlants" id="OPUNC01G12020.1">
    <property type="protein sequence ID" value="OPUNC01G12020.1"/>
    <property type="gene ID" value="OPUNC01G12020"/>
</dbReference>
<feature type="chain" id="PRO_5005116364" description="Peroxidase" evidence="20">
    <location>
        <begin position="30"/>
        <end position="334"/>
    </location>
</feature>
<feature type="binding site" evidence="17">
    <location>
        <position position="87"/>
    </location>
    <ligand>
        <name>Ca(2+)</name>
        <dbReference type="ChEBI" id="CHEBI:29108"/>
        <label>1</label>
    </ligand>
</feature>
<evidence type="ECO:0000259" key="21">
    <source>
        <dbReference type="PROSITE" id="PS50873"/>
    </source>
</evidence>
<comment type="cofactor">
    <cofactor evidence="17 20">
        <name>Ca(2+)</name>
        <dbReference type="ChEBI" id="CHEBI:29108"/>
    </cofactor>
    <text evidence="17 20">Binds 2 calcium ions per subunit.</text>
</comment>
<dbReference type="PROSITE" id="PS00435">
    <property type="entry name" value="PEROXIDASE_1"/>
    <property type="match status" value="1"/>
</dbReference>
<evidence type="ECO:0000256" key="12">
    <source>
        <dbReference type="ARBA" id="ARBA00023180"/>
    </source>
</evidence>
<dbReference type="PROSITE" id="PS50873">
    <property type="entry name" value="PEROXIDASE_4"/>
    <property type="match status" value="1"/>
</dbReference>
<dbReference type="HOGENOM" id="CLU_010543_0_1_1"/>
<dbReference type="GO" id="GO:0140825">
    <property type="term" value="F:lactoperoxidase activity"/>
    <property type="evidence" value="ECO:0007669"/>
    <property type="project" value="UniProtKB-EC"/>
</dbReference>
<dbReference type="GO" id="GO:0042744">
    <property type="term" value="P:hydrogen peroxide catabolic process"/>
    <property type="evidence" value="ECO:0007669"/>
    <property type="project" value="UniProtKB-KW"/>
</dbReference>
<name>A0A0E0JHE4_ORYPU</name>
<evidence type="ECO:0000313" key="22">
    <source>
        <dbReference type="EnsemblPlants" id="OPUNC01G12020.1"/>
    </source>
</evidence>
<dbReference type="OMA" id="YPRIAED"/>
<evidence type="ECO:0000256" key="16">
    <source>
        <dbReference type="PIRSR" id="PIRSR600823-2"/>
    </source>
</evidence>
<dbReference type="Pfam" id="PF00141">
    <property type="entry name" value="peroxidase"/>
    <property type="match status" value="1"/>
</dbReference>
<feature type="binding site" evidence="17">
    <location>
        <position position="257"/>
    </location>
    <ligand>
        <name>Ca(2+)</name>
        <dbReference type="ChEBI" id="CHEBI:29108"/>
        <label>2</label>
    </ligand>
</feature>
<feature type="binding site" evidence="17">
    <location>
        <position position="81"/>
    </location>
    <ligand>
        <name>Ca(2+)</name>
        <dbReference type="ChEBI" id="CHEBI:29108"/>
        <label>1</label>
    </ligand>
</feature>
<dbReference type="PANTHER" id="PTHR31517">
    <property type="match status" value="1"/>
</dbReference>
<reference evidence="22" key="1">
    <citation type="submission" date="2015-04" db="UniProtKB">
        <authorList>
            <consortium name="EnsemblPlants"/>
        </authorList>
    </citation>
    <scope>IDENTIFICATION</scope>
</reference>
<dbReference type="Proteomes" id="UP000026962">
    <property type="component" value="Chromosome 1"/>
</dbReference>
<dbReference type="InterPro" id="IPR002016">
    <property type="entry name" value="Haem_peroxidase"/>
</dbReference>
<dbReference type="InterPro" id="IPR010255">
    <property type="entry name" value="Haem_peroxidase_sf"/>
</dbReference>
<dbReference type="GO" id="GO:0020037">
    <property type="term" value="F:heme binding"/>
    <property type="evidence" value="ECO:0007669"/>
    <property type="project" value="UniProtKB-UniRule"/>
</dbReference>
<evidence type="ECO:0000256" key="14">
    <source>
        <dbReference type="ARBA" id="ARBA00023324"/>
    </source>
</evidence>
<dbReference type="SUPFAM" id="SSF48113">
    <property type="entry name" value="Heme-dependent peroxidases"/>
    <property type="match status" value="1"/>
</dbReference>
<feature type="disulfide bond" evidence="19">
    <location>
        <begin position="213"/>
        <end position="240"/>
    </location>
</feature>
<feature type="binding site" evidence="17">
    <location>
        <position position="254"/>
    </location>
    <ligand>
        <name>Ca(2+)</name>
        <dbReference type="ChEBI" id="CHEBI:29108"/>
        <label>2</label>
    </ligand>
</feature>
<comment type="function">
    <text evidence="2">Removal of H(2)O(2), oxidation of toxic reductants, biosynthesis and degradation of lignin, suberization, auxin catabolism, response to environmental stresses such as wounding, pathogen attack and oxidative stress. These functions might be dependent on each isozyme/isoform in each plant tissue.</text>
</comment>
<dbReference type="Gene3D" id="1.10.420.10">
    <property type="entry name" value="Peroxidase, domain 2"/>
    <property type="match status" value="1"/>
</dbReference>
<dbReference type="EC" id="1.11.1.7" evidence="4 20"/>
<dbReference type="PRINTS" id="PR00458">
    <property type="entry name" value="PEROXIDASE"/>
</dbReference>
<evidence type="ECO:0000256" key="19">
    <source>
        <dbReference type="PIRSR" id="PIRSR600823-5"/>
    </source>
</evidence>
<feature type="site" description="Transition state stabilizer" evidence="18">
    <location>
        <position position="73"/>
    </location>
</feature>
<feature type="disulfide bond" evidence="19">
    <location>
        <begin position="46"/>
        <end position="128"/>
    </location>
</feature>
<evidence type="ECO:0000256" key="8">
    <source>
        <dbReference type="ARBA" id="ARBA00022837"/>
    </source>
</evidence>
<comment type="cofactor">
    <cofactor evidence="17 20">
        <name>heme b</name>
        <dbReference type="ChEBI" id="CHEBI:60344"/>
    </cofactor>
    <text evidence="17 20">Binds 1 heme b (iron(II)-protoporphyrin IX) group per subunit.</text>
</comment>
<dbReference type="InterPro" id="IPR019793">
    <property type="entry name" value="Peroxidases_heam-ligand_BS"/>
</dbReference>
<dbReference type="InterPro" id="IPR000823">
    <property type="entry name" value="Peroxidase_pln"/>
</dbReference>
<feature type="disulfide bond" evidence="19">
    <location>
        <begin position="79"/>
        <end position="84"/>
    </location>
</feature>
<keyword evidence="9 20" id="KW-0560">Oxidoreductase</keyword>
<keyword evidence="13" id="KW-0873">Pyrrolidone carboxylic acid</keyword>
<dbReference type="STRING" id="4537.A0A0E0JHE4"/>
<dbReference type="PRINTS" id="PR00461">
    <property type="entry name" value="PLPEROXIDASE"/>
</dbReference>
<comment type="catalytic activity">
    <reaction evidence="1 20">
        <text>2 a phenolic donor + H2O2 = 2 a phenolic radical donor + 2 H2O</text>
        <dbReference type="Rhea" id="RHEA:56136"/>
        <dbReference type="ChEBI" id="CHEBI:15377"/>
        <dbReference type="ChEBI" id="CHEBI:16240"/>
        <dbReference type="ChEBI" id="CHEBI:139520"/>
        <dbReference type="ChEBI" id="CHEBI:139521"/>
        <dbReference type="EC" id="1.11.1.7"/>
    </reaction>
</comment>
<dbReference type="FunFam" id="1.10.420.10:FF:000006">
    <property type="entry name" value="Peroxidase"/>
    <property type="match status" value="1"/>
</dbReference>
<evidence type="ECO:0000256" key="15">
    <source>
        <dbReference type="PIRSR" id="PIRSR600823-1"/>
    </source>
</evidence>
<feature type="disulfide bond" evidence="19">
    <location>
        <begin position="134"/>
        <end position="330"/>
    </location>
</feature>
<dbReference type="CDD" id="cd00693">
    <property type="entry name" value="secretory_peroxidase"/>
    <property type="match status" value="1"/>
</dbReference>
<dbReference type="GO" id="GO:0006979">
    <property type="term" value="P:response to oxidative stress"/>
    <property type="evidence" value="ECO:0007669"/>
    <property type="project" value="UniProtKB-UniRule"/>
</dbReference>
<dbReference type="PANTHER" id="PTHR31517:SF84">
    <property type="entry name" value="PEROXIDASE"/>
    <property type="match status" value="1"/>
</dbReference>
<feature type="binding site" description="axial binding residue" evidence="17">
    <location>
        <position position="206"/>
    </location>
    <ligand>
        <name>heme b</name>
        <dbReference type="ChEBI" id="CHEBI:60344"/>
    </ligand>
    <ligandPart>
        <name>Fe</name>
        <dbReference type="ChEBI" id="CHEBI:18248"/>
    </ligandPart>
</feature>
<evidence type="ECO:0000256" key="18">
    <source>
        <dbReference type="PIRSR" id="PIRSR600823-4"/>
    </source>
</evidence>
<evidence type="ECO:0000256" key="3">
    <source>
        <dbReference type="ARBA" id="ARBA00006873"/>
    </source>
</evidence>
<dbReference type="Gramene" id="OPUNC01G12020.1">
    <property type="protein sequence ID" value="OPUNC01G12020.1"/>
    <property type="gene ID" value="OPUNC01G12020"/>
</dbReference>
<dbReference type="FunFam" id="1.10.520.10:FF:000008">
    <property type="entry name" value="Peroxidase"/>
    <property type="match status" value="1"/>
</dbReference>
<keyword evidence="5 20" id="KW-0575">Peroxidase</keyword>
<evidence type="ECO:0000256" key="2">
    <source>
        <dbReference type="ARBA" id="ARBA00002322"/>
    </source>
</evidence>
<proteinExistence type="inferred from homology"/>
<dbReference type="InterPro" id="IPR019794">
    <property type="entry name" value="Peroxidases_AS"/>
</dbReference>
<accession>A0A0E0JHE4</accession>
<evidence type="ECO:0000256" key="11">
    <source>
        <dbReference type="ARBA" id="ARBA00023157"/>
    </source>
</evidence>
<keyword evidence="10 17" id="KW-0408">Iron</keyword>
<evidence type="ECO:0000256" key="7">
    <source>
        <dbReference type="ARBA" id="ARBA00022723"/>
    </source>
</evidence>
<evidence type="ECO:0000256" key="17">
    <source>
        <dbReference type="PIRSR" id="PIRSR600823-3"/>
    </source>
</evidence>
<feature type="signal peptide" evidence="20">
    <location>
        <begin position="1"/>
        <end position="29"/>
    </location>
</feature>
<evidence type="ECO:0000313" key="23">
    <source>
        <dbReference type="Proteomes" id="UP000026962"/>
    </source>
</evidence>
<keyword evidence="7 17" id="KW-0479">Metal-binding</keyword>
<evidence type="ECO:0000256" key="6">
    <source>
        <dbReference type="ARBA" id="ARBA00022617"/>
    </source>
</evidence>
<comment type="subcellular location">
    <subcellularLocation>
        <location evidence="20">Secreted</location>
    </subcellularLocation>
</comment>
<dbReference type="AlphaFoldDB" id="A0A0E0JHE4"/>
<evidence type="ECO:0000256" key="1">
    <source>
        <dbReference type="ARBA" id="ARBA00000189"/>
    </source>
</evidence>
<evidence type="ECO:0000256" key="20">
    <source>
        <dbReference type="RuleBase" id="RU362060"/>
    </source>
</evidence>